<comment type="caution">
    <text evidence="1">The sequence shown here is derived from an EMBL/GenBank/DDBJ whole genome shotgun (WGS) entry which is preliminary data.</text>
</comment>
<dbReference type="Proteomes" id="UP000663888">
    <property type="component" value="Unassembled WGS sequence"/>
</dbReference>
<dbReference type="SUPFAM" id="SSF54695">
    <property type="entry name" value="POZ domain"/>
    <property type="match status" value="1"/>
</dbReference>
<dbReference type="PANTHER" id="PTHR31758:SF2">
    <property type="entry name" value="BTB_POZ DOMAIN-CONTAINING PROTEIN YLR108C"/>
    <property type="match status" value="1"/>
</dbReference>
<reference evidence="1" key="1">
    <citation type="submission" date="2021-01" db="EMBL/GenBank/DDBJ databases">
        <authorList>
            <person name="Kaushik A."/>
        </authorList>
    </citation>
    <scope>NUCLEOTIDE SEQUENCE</scope>
    <source>
        <strain evidence="1">AG4-R118</strain>
    </source>
</reference>
<name>A0A8H2X2W6_9AGAM</name>
<dbReference type="EMBL" id="CAJMWX010000356">
    <property type="protein sequence ID" value="CAE6414023.1"/>
    <property type="molecule type" value="Genomic_DNA"/>
</dbReference>
<evidence type="ECO:0000313" key="2">
    <source>
        <dbReference type="Proteomes" id="UP000663888"/>
    </source>
</evidence>
<dbReference type="PANTHER" id="PTHR31758">
    <property type="entry name" value="BTB/POZ DOMAIN-CONTAINING PROTEIN YLR108C"/>
    <property type="match status" value="1"/>
</dbReference>
<dbReference type="InterPro" id="IPR011333">
    <property type="entry name" value="SKP1/BTB/POZ_sf"/>
</dbReference>
<dbReference type="Gene3D" id="3.30.710.10">
    <property type="entry name" value="Potassium Channel Kv1.1, Chain A"/>
    <property type="match status" value="1"/>
</dbReference>
<gene>
    <name evidence="1" type="ORF">RDB_LOCUS14685</name>
</gene>
<proteinExistence type="predicted"/>
<organism evidence="1 2">
    <name type="scientific">Rhizoctonia solani</name>
    <dbReference type="NCBI Taxonomy" id="456999"/>
    <lineage>
        <taxon>Eukaryota</taxon>
        <taxon>Fungi</taxon>
        <taxon>Dikarya</taxon>
        <taxon>Basidiomycota</taxon>
        <taxon>Agaricomycotina</taxon>
        <taxon>Agaricomycetes</taxon>
        <taxon>Cantharellales</taxon>
        <taxon>Ceratobasidiaceae</taxon>
        <taxon>Rhizoctonia</taxon>
    </lineage>
</organism>
<dbReference type="AlphaFoldDB" id="A0A8H2X2W6"/>
<protein>
    <recommendedName>
        <fullName evidence="3">BTB domain-containing protein</fullName>
    </recommendedName>
</protein>
<sequence>MEHEGKYTVTIRGSEFQLTKAQIEFDGPNYFTTCFLGDFKESQTRHLKMSRDPGLFLIICDYLSGYKVLPLSDRVIPVRMSPELALANLKIDAAFYQLDGLVEQCAALTTRSNQNTGEKRYLILGCEYKHSSRGRFESQVDEAINGLTWSTRVTEAGLSQKPFDEMERPEDHIGYDGLRTVSAIESFARAVRGVEPQLVGWHIETTSLSFMLLSRLMVVLVV</sequence>
<evidence type="ECO:0000313" key="1">
    <source>
        <dbReference type="EMBL" id="CAE6414023.1"/>
    </source>
</evidence>
<evidence type="ECO:0008006" key="3">
    <source>
        <dbReference type="Google" id="ProtNLM"/>
    </source>
</evidence>
<accession>A0A8H2X2W6</accession>